<dbReference type="OrthoDB" id="10567435at2759"/>
<feature type="region of interest" description="Disordered" evidence="1">
    <location>
        <begin position="1"/>
        <end position="27"/>
    </location>
</feature>
<evidence type="ECO:0000256" key="1">
    <source>
        <dbReference type="SAM" id="MobiDB-lite"/>
    </source>
</evidence>
<proteinExistence type="predicted"/>
<organism evidence="2 3">
    <name type="scientific">Eragrostis curvula</name>
    <name type="common">weeping love grass</name>
    <dbReference type="NCBI Taxonomy" id="38414"/>
    <lineage>
        <taxon>Eukaryota</taxon>
        <taxon>Viridiplantae</taxon>
        <taxon>Streptophyta</taxon>
        <taxon>Embryophyta</taxon>
        <taxon>Tracheophyta</taxon>
        <taxon>Spermatophyta</taxon>
        <taxon>Magnoliopsida</taxon>
        <taxon>Liliopsida</taxon>
        <taxon>Poales</taxon>
        <taxon>Poaceae</taxon>
        <taxon>PACMAD clade</taxon>
        <taxon>Chloridoideae</taxon>
        <taxon>Eragrostideae</taxon>
        <taxon>Eragrostidinae</taxon>
        <taxon>Eragrostis</taxon>
    </lineage>
</organism>
<dbReference type="Proteomes" id="UP000324897">
    <property type="component" value="Unassembled WGS sequence"/>
</dbReference>
<keyword evidence="3" id="KW-1185">Reference proteome</keyword>
<comment type="caution">
    <text evidence="2">The sequence shown here is derived from an EMBL/GenBank/DDBJ whole genome shotgun (WGS) entry which is preliminary data.</text>
</comment>
<feature type="compositionally biased region" description="Gly residues" evidence="1">
    <location>
        <begin position="60"/>
        <end position="73"/>
    </location>
</feature>
<accession>A0A5J9TW79</accession>
<dbReference type="AlphaFoldDB" id="A0A5J9TW79"/>
<dbReference type="Gramene" id="TVU15088">
    <property type="protein sequence ID" value="TVU15088"/>
    <property type="gene ID" value="EJB05_38590"/>
</dbReference>
<dbReference type="EMBL" id="RWGY01000031">
    <property type="protein sequence ID" value="TVU15088.1"/>
    <property type="molecule type" value="Genomic_DNA"/>
</dbReference>
<sequence length="93" mass="10099">MTPVNSVPAAAELAPHRGTPPEAESEVDAFRRQVHELISKTDELERHVNEVMDFYDGKKQGSGGRKAGGGSRGGHSRGMPNLMRQMGVIMREG</sequence>
<protein>
    <submittedName>
        <fullName evidence="2">Uncharacterized protein</fullName>
    </submittedName>
</protein>
<evidence type="ECO:0000313" key="3">
    <source>
        <dbReference type="Proteomes" id="UP000324897"/>
    </source>
</evidence>
<name>A0A5J9TW79_9POAL</name>
<feature type="region of interest" description="Disordered" evidence="1">
    <location>
        <begin position="55"/>
        <end position="93"/>
    </location>
</feature>
<evidence type="ECO:0000313" key="2">
    <source>
        <dbReference type="EMBL" id="TVU15088.1"/>
    </source>
</evidence>
<gene>
    <name evidence="2" type="ORF">EJB05_38590</name>
</gene>
<reference evidence="2 3" key="1">
    <citation type="journal article" date="2019" name="Sci. Rep.">
        <title>A high-quality genome of Eragrostis curvula grass provides insights into Poaceae evolution and supports new strategies to enhance forage quality.</title>
        <authorList>
            <person name="Carballo J."/>
            <person name="Santos B.A.C.M."/>
            <person name="Zappacosta D."/>
            <person name="Garbus I."/>
            <person name="Selva J.P."/>
            <person name="Gallo C.A."/>
            <person name="Diaz A."/>
            <person name="Albertini E."/>
            <person name="Caccamo M."/>
            <person name="Echenique V."/>
        </authorList>
    </citation>
    <scope>NUCLEOTIDE SEQUENCE [LARGE SCALE GENOMIC DNA]</scope>
    <source>
        <strain evidence="3">cv. Victoria</strain>
        <tissue evidence="2">Leaf</tissue>
    </source>
</reference>